<protein>
    <submittedName>
        <fullName evidence="1">Uncharacterized protein</fullName>
    </submittedName>
</protein>
<dbReference type="EMBL" id="AAAB01008823">
    <property type="status" value="NOT_ANNOTATED_CDS"/>
    <property type="molecule type" value="Genomic_DNA"/>
</dbReference>
<reference evidence="1" key="3">
    <citation type="submission" date="2021-01" db="UniProtKB">
        <authorList>
            <consortium name="EnsemblMetazoa"/>
        </authorList>
    </citation>
    <scope>IDENTIFICATION</scope>
    <source>
        <strain evidence="1">PEST</strain>
    </source>
</reference>
<dbReference type="Proteomes" id="UP000007062">
    <property type="component" value="Chromosome 3L"/>
</dbReference>
<dbReference type="VEuPathDB" id="VectorBase:AGAP011012"/>
<sequence length="186" mass="21579">MKAIIVLFILAFYASCLRALDMRLIPVIDHKELQSDGRFLNATIVEVGDRQWNRTYLLHFEALRDIKEFKAFFSYSVRAFDGAVQKVLLSRWVDGCEVYRKPPTERIVRLFYDPVIKYSKISSCPYKAGQTIMLNITPSMLPVPSFVPESGFLIENKGYTKAGADIIYETRWYGRLVRMYNVDKTI</sequence>
<accession>A0A1S4H5I4</accession>
<organism evidence="1 2">
    <name type="scientific">Anopheles gambiae</name>
    <name type="common">African malaria mosquito</name>
    <dbReference type="NCBI Taxonomy" id="7165"/>
    <lineage>
        <taxon>Eukaryota</taxon>
        <taxon>Metazoa</taxon>
        <taxon>Ecdysozoa</taxon>
        <taxon>Arthropoda</taxon>
        <taxon>Hexapoda</taxon>
        <taxon>Insecta</taxon>
        <taxon>Pterygota</taxon>
        <taxon>Neoptera</taxon>
        <taxon>Endopterygota</taxon>
        <taxon>Diptera</taxon>
        <taxon>Nematocera</taxon>
        <taxon>Culicoidea</taxon>
        <taxon>Culicidae</taxon>
        <taxon>Anophelinae</taxon>
        <taxon>Anopheles</taxon>
    </lineage>
</organism>
<dbReference type="Pfam" id="PF06477">
    <property type="entry name" value="DUF1091"/>
    <property type="match status" value="1"/>
</dbReference>
<reference evidence="1 2" key="1">
    <citation type="journal article" date="2002" name="Science">
        <title>The genome sequence of the malaria mosquito Anopheles gambiae.</title>
        <authorList>
            <person name="Holt R.A."/>
            <person name="Subramanian G.M."/>
            <person name="Halpern A."/>
            <person name="Sutton G.G."/>
            <person name="Charlab R."/>
            <person name="Nusskern D.R."/>
            <person name="Wincker P."/>
            <person name="Clark A.G."/>
            <person name="Ribeiro J.M."/>
            <person name="Wides R."/>
            <person name="Salzberg S.L."/>
            <person name="Loftus B."/>
            <person name="Yandell M."/>
            <person name="Majoros W.H."/>
            <person name="Rusch D.B."/>
            <person name="Lai Z."/>
            <person name="Kraft C.L."/>
            <person name="Abril J.F."/>
            <person name="Anthouard V."/>
            <person name="Arensburger P."/>
            <person name="Atkinson P.W."/>
            <person name="Baden H."/>
            <person name="de Berardinis V."/>
            <person name="Baldwin D."/>
            <person name="Benes V."/>
            <person name="Biedler J."/>
            <person name="Blass C."/>
            <person name="Bolanos R."/>
            <person name="Boscus D."/>
            <person name="Barnstead M."/>
            <person name="Cai S."/>
            <person name="Center A."/>
            <person name="Chaturverdi K."/>
            <person name="Christophides G.K."/>
            <person name="Chrystal M.A."/>
            <person name="Clamp M."/>
            <person name="Cravchik A."/>
            <person name="Curwen V."/>
            <person name="Dana A."/>
            <person name="Delcher A."/>
            <person name="Dew I."/>
            <person name="Evans C.A."/>
            <person name="Flanigan M."/>
            <person name="Grundschober-Freimoser A."/>
            <person name="Friedli L."/>
            <person name="Gu Z."/>
            <person name="Guan P."/>
            <person name="Guigo R."/>
            <person name="Hillenmeyer M.E."/>
            <person name="Hladun S.L."/>
            <person name="Hogan J.R."/>
            <person name="Hong Y.S."/>
            <person name="Hoover J."/>
            <person name="Jaillon O."/>
            <person name="Ke Z."/>
            <person name="Kodira C."/>
            <person name="Kokoza E."/>
            <person name="Koutsos A."/>
            <person name="Letunic I."/>
            <person name="Levitsky A."/>
            <person name="Liang Y."/>
            <person name="Lin J.J."/>
            <person name="Lobo N.F."/>
            <person name="Lopez J.R."/>
            <person name="Malek J.A."/>
            <person name="McIntosh T.C."/>
            <person name="Meister S."/>
            <person name="Miller J."/>
            <person name="Mobarry C."/>
            <person name="Mongin E."/>
            <person name="Murphy S.D."/>
            <person name="O'Brochta D.A."/>
            <person name="Pfannkoch C."/>
            <person name="Qi R."/>
            <person name="Regier M.A."/>
            <person name="Remington K."/>
            <person name="Shao H."/>
            <person name="Sharakhova M.V."/>
            <person name="Sitter C.D."/>
            <person name="Shetty J."/>
            <person name="Smith T.J."/>
            <person name="Strong R."/>
            <person name="Sun J."/>
            <person name="Thomasova D."/>
            <person name="Ton L.Q."/>
            <person name="Topalis P."/>
            <person name="Tu Z."/>
            <person name="Unger M.F."/>
            <person name="Walenz B."/>
            <person name="Wang A."/>
            <person name="Wang J."/>
            <person name="Wang M."/>
            <person name="Wang X."/>
            <person name="Woodford K.J."/>
            <person name="Wortman J.R."/>
            <person name="Wu M."/>
            <person name="Yao A."/>
            <person name="Zdobnov E.M."/>
            <person name="Zhang H."/>
            <person name="Zhao Q."/>
            <person name="Zhao S."/>
            <person name="Zhu S.C."/>
            <person name="Zhimulev I."/>
            <person name="Coluzzi M."/>
            <person name="della Torre A."/>
            <person name="Roth C.W."/>
            <person name="Louis C."/>
            <person name="Kalush F."/>
            <person name="Mural R.J."/>
            <person name="Myers E.W."/>
            <person name="Adams M.D."/>
            <person name="Smith H.O."/>
            <person name="Broder S."/>
            <person name="Gardner M.J."/>
            <person name="Fraser C.M."/>
            <person name="Birney E."/>
            <person name="Bork P."/>
            <person name="Brey P.T."/>
            <person name="Venter J.C."/>
            <person name="Weissenbach J."/>
            <person name="Kafatos F.C."/>
            <person name="Collins F.H."/>
            <person name="Hoffman S.L."/>
        </authorList>
    </citation>
    <scope>NUCLEOTIDE SEQUENCE [LARGE SCALE GENOMIC DNA]</scope>
    <source>
        <strain evidence="1 2">PEST</strain>
    </source>
</reference>
<keyword evidence="2" id="KW-1185">Reference proteome</keyword>
<dbReference type="EnsemblMetazoa" id="AGAP011012-RA">
    <property type="protein sequence ID" value="AGAP011012-PA"/>
    <property type="gene ID" value="AGAP011012"/>
</dbReference>
<evidence type="ECO:0000313" key="2">
    <source>
        <dbReference type="Proteomes" id="UP000007062"/>
    </source>
</evidence>
<dbReference type="AlphaFoldDB" id="A0A1S4H5I4"/>
<dbReference type="InterPro" id="IPR010512">
    <property type="entry name" value="DUF1091"/>
</dbReference>
<evidence type="ECO:0000313" key="1">
    <source>
        <dbReference type="EnsemblMetazoa" id="AGAP011012-PA"/>
    </source>
</evidence>
<dbReference type="InParanoid" id="A0A1S4H5I4"/>
<name>A0A1S4H5I4_ANOGA</name>
<proteinExistence type="predicted"/>
<dbReference type="PANTHER" id="PTHR20898">
    <property type="entry name" value="DAEDALUS ON 3-RELATED-RELATED"/>
    <property type="match status" value="1"/>
</dbReference>
<reference evidence="1 2" key="2">
    <citation type="journal article" date="2004" name="Trends Parasitol.">
        <title>The Anopheles gambiae genome: an update.</title>
        <authorList>
            <person name="Mongin E."/>
            <person name="Louis C."/>
            <person name="Holt R.A."/>
            <person name="Birney E."/>
            <person name="Collins F.H."/>
        </authorList>
    </citation>
    <scope>NUCLEOTIDE SEQUENCE [LARGE SCALE GENOMIC DNA]</scope>
    <source>
        <strain evidence="1 2">PEST</strain>
    </source>
</reference>
<dbReference type="PANTHER" id="PTHR20898:SF1">
    <property type="entry name" value="MD-2-RELATED LIPID-RECOGNITION DOMAIN-CONTAINING PROTEIN"/>
    <property type="match status" value="1"/>
</dbReference>